<reference evidence="12 13" key="1">
    <citation type="journal article" date="2018" name="Plant J.">
        <title>Genome sequences of Chlorella sorokiniana UTEX 1602 and Micractinium conductrix SAG 241.80: implications to maltose excretion by a green alga.</title>
        <authorList>
            <person name="Arriola M.B."/>
            <person name="Velmurugan N."/>
            <person name="Zhang Y."/>
            <person name="Plunkett M.H."/>
            <person name="Hondzo H."/>
            <person name="Barney B.M."/>
        </authorList>
    </citation>
    <scope>NUCLEOTIDE SEQUENCE [LARGE SCALE GENOMIC DNA]</scope>
    <source>
        <strain evidence="13">UTEX 1602</strain>
    </source>
</reference>
<organism evidence="12 13">
    <name type="scientific">Chlorella sorokiniana</name>
    <name type="common">Freshwater green alga</name>
    <dbReference type="NCBI Taxonomy" id="3076"/>
    <lineage>
        <taxon>Eukaryota</taxon>
        <taxon>Viridiplantae</taxon>
        <taxon>Chlorophyta</taxon>
        <taxon>core chlorophytes</taxon>
        <taxon>Trebouxiophyceae</taxon>
        <taxon>Chlorellales</taxon>
        <taxon>Chlorellaceae</taxon>
        <taxon>Chlorella clade</taxon>
        <taxon>Chlorella</taxon>
    </lineage>
</organism>
<evidence type="ECO:0000256" key="6">
    <source>
        <dbReference type="ARBA" id="ARBA00022842"/>
    </source>
</evidence>
<dbReference type="PANTHER" id="PTHR47992">
    <property type="entry name" value="PROTEIN PHOSPHATASE"/>
    <property type="match status" value="1"/>
</dbReference>
<dbReference type="InterPro" id="IPR001932">
    <property type="entry name" value="PPM-type_phosphatase-like_dom"/>
</dbReference>
<dbReference type="SUPFAM" id="SSF81606">
    <property type="entry name" value="PP2C-like"/>
    <property type="match status" value="1"/>
</dbReference>
<keyword evidence="4" id="KW-0479">Metal-binding</keyword>
<evidence type="ECO:0000256" key="1">
    <source>
        <dbReference type="ARBA" id="ARBA00001936"/>
    </source>
</evidence>
<feature type="compositionally biased region" description="Low complexity" evidence="10">
    <location>
        <begin position="321"/>
        <end position="336"/>
    </location>
</feature>
<evidence type="ECO:0000256" key="8">
    <source>
        <dbReference type="ARBA" id="ARBA00023211"/>
    </source>
</evidence>
<sequence length="980" mass="101385">MTAATAAAVDAGHKVRGGSALSVALARASPAEAPGYTTSPADSPGLPASLPASCGAGWLSSSLGSTQPASPAVGSCGTAVSPASQQQGAQPPHGGAQAQQQQQKQRVAAQPPSQSQPHAAHSRSRLLPFLGACFGGGSLPHSDSSVRPQPAVSASEVGIRPCFYWLHEDGPGGMNEAERMCAEANARWLKSDCQDDAVVIEHFGGLRHQTFAGVFDGHGPYGRAAAKFASTRLPQLLAAKAGAGAASERKRLRAMREAFLEVHAAMQDISQAGFDASLSGTTACCVLVVGRKVLVASTGDSRCVVARRKLGSHGHSHSLHHSSSGSQSHGHSSTSSGGCGAADGSSDVEVVPLTWDAKPSLPEEEKRIAQSGGVVKQLLDEHGERVGAFRVFSRGDDVLPGLAMSRSLGDLYAHEVGVSPEPILNTYTLGERDLFLLLATDGLWDIMGNEQAADFVERYKSRRDVHVSCAEALTLEAQERWKALHNEAIVDDISCVILHTCGLPPPERDCSVPRPLARAASCNDEANELYWKWQREKERNPSNHRPKQYFKHLYGEEEDGGAAEAEPAVPAVAAVAKPQRVQQVAPVEDAVPQRSTGRAAPAAAEAAASAAAAAEAPVAGGAPPPTSPALVRDALQACSSSSLAGAVPPALPSPAFRSSLRTRSPPGELGSSGALHRMDDLSSQSPHSSFGDLASENSEPSMRRGFTYLSGAWGSDSAPALNRRGSSGPQPIPGKQRHSFGGDGGALSLPLDSLLRPVRKAYPSTSNMQQLSYRSDGSFLAAETPRSGDGGELERKVRGGMSRSLSHACGLSSPLPASLPAGAACHAQASLLAWERSTAGRRSASSLAERGASSSSLGSPGGESVLLEPPSAPLSPQQSPLALAMGGGYSRVMVQPPAQQHHGPTRVQSVPFVHEEAAVPAAGAAGAALELRTARVVEVRAEMVQRGTHLSRTTTDTAGLVQAVDLLARAAAAAGMASGP</sequence>
<evidence type="ECO:0000256" key="7">
    <source>
        <dbReference type="ARBA" id="ARBA00022912"/>
    </source>
</evidence>
<feature type="region of interest" description="Disordered" evidence="10">
    <location>
        <begin position="642"/>
        <end position="701"/>
    </location>
</feature>
<dbReference type="CDD" id="cd00143">
    <property type="entry name" value="PP2Cc"/>
    <property type="match status" value="1"/>
</dbReference>
<dbReference type="EMBL" id="LHPG02000021">
    <property type="protein sequence ID" value="PRW20846.1"/>
    <property type="molecule type" value="Genomic_DNA"/>
</dbReference>
<dbReference type="InterPro" id="IPR015655">
    <property type="entry name" value="PP2C"/>
</dbReference>
<keyword evidence="8" id="KW-0464">Manganese</keyword>
<proteinExistence type="inferred from homology"/>
<dbReference type="GO" id="GO:0046872">
    <property type="term" value="F:metal ion binding"/>
    <property type="evidence" value="ECO:0007669"/>
    <property type="project" value="UniProtKB-KW"/>
</dbReference>
<feature type="region of interest" description="Disordered" evidence="10">
    <location>
        <begin position="314"/>
        <end position="345"/>
    </location>
</feature>
<protein>
    <recommendedName>
        <fullName evidence="3">protein-serine/threonine phosphatase</fullName>
        <ecNumber evidence="3">3.1.3.16</ecNumber>
    </recommendedName>
</protein>
<dbReference type="EC" id="3.1.3.16" evidence="3"/>
<feature type="compositionally biased region" description="Polar residues" evidence="10">
    <location>
        <begin position="59"/>
        <end position="69"/>
    </location>
</feature>
<dbReference type="AlphaFoldDB" id="A0A2P6TDW8"/>
<evidence type="ECO:0000256" key="10">
    <source>
        <dbReference type="SAM" id="MobiDB-lite"/>
    </source>
</evidence>
<evidence type="ECO:0000256" key="3">
    <source>
        <dbReference type="ARBA" id="ARBA00013081"/>
    </source>
</evidence>
<dbReference type="OrthoDB" id="10264738at2759"/>
<feature type="domain" description="PPM-type phosphatase" evidence="11">
    <location>
        <begin position="179"/>
        <end position="500"/>
    </location>
</feature>
<gene>
    <name evidence="12" type="ORF">C2E21_8685</name>
</gene>
<feature type="compositionally biased region" description="Low complexity" evidence="10">
    <location>
        <begin position="82"/>
        <end position="112"/>
    </location>
</feature>
<feature type="compositionally biased region" description="Low complexity" evidence="10">
    <location>
        <begin position="578"/>
        <end position="587"/>
    </location>
</feature>
<evidence type="ECO:0000313" key="13">
    <source>
        <dbReference type="Proteomes" id="UP000239899"/>
    </source>
</evidence>
<comment type="similarity">
    <text evidence="9">Belongs to the PP2C family.</text>
</comment>
<comment type="cofactor">
    <cofactor evidence="2">
        <name>Mg(2+)</name>
        <dbReference type="ChEBI" id="CHEBI:18420"/>
    </cofactor>
</comment>
<evidence type="ECO:0000313" key="12">
    <source>
        <dbReference type="EMBL" id="PRW20846.1"/>
    </source>
</evidence>
<dbReference type="Gene3D" id="3.60.40.10">
    <property type="entry name" value="PPM-type phosphatase domain"/>
    <property type="match status" value="1"/>
</dbReference>
<keyword evidence="5 9" id="KW-0378">Hydrolase</keyword>
<feature type="region of interest" description="Disordered" evidence="10">
    <location>
        <begin position="717"/>
        <end position="745"/>
    </location>
</feature>
<comment type="caution">
    <text evidence="12">The sequence shown here is derived from an EMBL/GenBank/DDBJ whole genome shotgun (WGS) entry which is preliminary data.</text>
</comment>
<dbReference type="PROSITE" id="PS51746">
    <property type="entry name" value="PPM_2"/>
    <property type="match status" value="1"/>
</dbReference>
<evidence type="ECO:0000256" key="9">
    <source>
        <dbReference type="RuleBase" id="RU003465"/>
    </source>
</evidence>
<feature type="region of interest" description="Disordered" evidence="10">
    <location>
        <begin position="843"/>
        <end position="882"/>
    </location>
</feature>
<feature type="region of interest" description="Disordered" evidence="10">
    <location>
        <begin position="578"/>
        <end position="602"/>
    </location>
</feature>
<keyword evidence="7 9" id="KW-0904">Protein phosphatase</keyword>
<comment type="cofactor">
    <cofactor evidence="1">
        <name>Mn(2+)</name>
        <dbReference type="ChEBI" id="CHEBI:29035"/>
    </cofactor>
</comment>
<name>A0A2P6TDW8_CHLSO</name>
<feature type="region of interest" description="Disordered" evidence="10">
    <location>
        <begin position="780"/>
        <end position="799"/>
    </location>
</feature>
<feature type="region of interest" description="Disordered" evidence="10">
    <location>
        <begin position="29"/>
        <end position="122"/>
    </location>
</feature>
<evidence type="ECO:0000256" key="4">
    <source>
        <dbReference type="ARBA" id="ARBA00022723"/>
    </source>
</evidence>
<keyword evidence="13" id="KW-1185">Reference proteome</keyword>
<evidence type="ECO:0000256" key="5">
    <source>
        <dbReference type="ARBA" id="ARBA00022801"/>
    </source>
</evidence>
<accession>A0A2P6TDW8</accession>
<evidence type="ECO:0000256" key="2">
    <source>
        <dbReference type="ARBA" id="ARBA00001946"/>
    </source>
</evidence>
<dbReference type="PROSITE" id="PS01032">
    <property type="entry name" value="PPM_1"/>
    <property type="match status" value="1"/>
</dbReference>
<dbReference type="GO" id="GO:0004722">
    <property type="term" value="F:protein serine/threonine phosphatase activity"/>
    <property type="evidence" value="ECO:0007669"/>
    <property type="project" value="UniProtKB-EC"/>
</dbReference>
<dbReference type="InterPro" id="IPR000222">
    <property type="entry name" value="PP2C_BS"/>
</dbReference>
<evidence type="ECO:0000259" key="11">
    <source>
        <dbReference type="PROSITE" id="PS51746"/>
    </source>
</evidence>
<keyword evidence="6" id="KW-0460">Magnesium</keyword>
<dbReference type="STRING" id="3076.A0A2P6TDW8"/>
<dbReference type="InterPro" id="IPR036457">
    <property type="entry name" value="PPM-type-like_dom_sf"/>
</dbReference>
<dbReference type="SMART" id="SM00332">
    <property type="entry name" value="PP2Cc"/>
    <property type="match status" value="1"/>
</dbReference>
<dbReference type="Proteomes" id="UP000239899">
    <property type="component" value="Unassembled WGS sequence"/>
</dbReference>
<dbReference type="Pfam" id="PF00481">
    <property type="entry name" value="PP2C"/>
    <property type="match status" value="2"/>
</dbReference>